<dbReference type="GO" id="GO:0005975">
    <property type="term" value="P:carbohydrate metabolic process"/>
    <property type="evidence" value="ECO:0007669"/>
    <property type="project" value="InterPro"/>
</dbReference>
<dbReference type="InterPro" id="IPR011330">
    <property type="entry name" value="Glyco_hydro/deAcase_b/a-brl"/>
</dbReference>
<sequence>MNLVSFSIKTKGMHNFVRRLWTVFARFGFSEARIKQALYALLEASRAYNAAPTFFIPAVVLRRHPALITEIAASGAEIGIHGYVHNDYRCLSEEEQYQQTRQAISIFHSLALPFQGFRNPYLGWTEEVLHIFAALGFTYESNEAVIHDVINCEKLLPAQRSGYEKSMALFQAIEPTAYTLRPHFEGALLRIPTSIPDDEILFDRLRITDPMEIGRIWCQVMERVYSYGGIYTLNLHPERGVLCKLSLEALLRYARSRPQAVWIASLRDVAQWWKERSKFRIGISAVGSDCWLVEASCAPRATLIARHLTVNYQSPIVANGREEVICEHRCILQAAKCPCIALSQRTPVSVMDFLYEQGYPGVWSSPGEATNYSLDLDMPEGLGTTRAEQLERRNSLVQKIEQLDAPLLYFGCWPEECRAALAISGDIDSVTIQDFFLRILEVASAKVPYVAVNRELNKGKLA</sequence>
<evidence type="ECO:0000259" key="1">
    <source>
        <dbReference type="Pfam" id="PF01522"/>
    </source>
</evidence>
<reference evidence="2 3" key="1">
    <citation type="submission" date="2019-01" db="EMBL/GenBank/DDBJ databases">
        <title>Ktedonosporobacter rubrisoli SCAWS-G2.</title>
        <authorList>
            <person name="Huang Y."/>
            <person name="Yan B."/>
        </authorList>
    </citation>
    <scope>NUCLEOTIDE SEQUENCE [LARGE SCALE GENOMIC DNA]</scope>
    <source>
        <strain evidence="2 3">SCAWS-G2</strain>
    </source>
</reference>
<gene>
    <name evidence="2" type="ORF">EPA93_47660</name>
</gene>
<organism evidence="2 3">
    <name type="scientific">Ktedonosporobacter rubrisoli</name>
    <dbReference type="NCBI Taxonomy" id="2509675"/>
    <lineage>
        <taxon>Bacteria</taxon>
        <taxon>Bacillati</taxon>
        <taxon>Chloroflexota</taxon>
        <taxon>Ktedonobacteria</taxon>
        <taxon>Ktedonobacterales</taxon>
        <taxon>Ktedonosporobacteraceae</taxon>
        <taxon>Ktedonosporobacter</taxon>
    </lineage>
</organism>
<dbReference type="InterPro" id="IPR002509">
    <property type="entry name" value="NODB_dom"/>
</dbReference>
<feature type="domain" description="NodB homology" evidence="1">
    <location>
        <begin position="40"/>
        <end position="139"/>
    </location>
</feature>
<dbReference type="Pfam" id="PF01522">
    <property type="entry name" value="Polysacc_deac_1"/>
    <property type="match status" value="1"/>
</dbReference>
<dbReference type="Gene3D" id="3.20.20.370">
    <property type="entry name" value="Glycoside hydrolase/deacetylase"/>
    <property type="match status" value="1"/>
</dbReference>
<dbReference type="GO" id="GO:0016810">
    <property type="term" value="F:hydrolase activity, acting on carbon-nitrogen (but not peptide) bonds"/>
    <property type="evidence" value="ECO:0007669"/>
    <property type="project" value="InterPro"/>
</dbReference>
<accession>A0A4P6K4J0</accession>
<dbReference type="EMBL" id="CP035758">
    <property type="protein sequence ID" value="QBD83237.1"/>
    <property type="molecule type" value="Genomic_DNA"/>
</dbReference>
<proteinExistence type="predicted"/>
<dbReference type="AlphaFoldDB" id="A0A4P6K4J0"/>
<keyword evidence="3" id="KW-1185">Reference proteome</keyword>
<evidence type="ECO:0000313" key="2">
    <source>
        <dbReference type="EMBL" id="QBD83237.1"/>
    </source>
</evidence>
<dbReference type="OrthoDB" id="139753at2"/>
<dbReference type="KEGG" id="kbs:EPA93_47660"/>
<evidence type="ECO:0000313" key="3">
    <source>
        <dbReference type="Proteomes" id="UP000290365"/>
    </source>
</evidence>
<dbReference type="PANTHER" id="PTHR47561:SF1">
    <property type="entry name" value="POLYSACCHARIDE DEACETYLASE FAMILY PROTEIN (AFU_ORTHOLOGUE AFUA_6G05030)"/>
    <property type="match status" value="1"/>
</dbReference>
<dbReference type="Proteomes" id="UP000290365">
    <property type="component" value="Chromosome"/>
</dbReference>
<dbReference type="SUPFAM" id="SSF88713">
    <property type="entry name" value="Glycoside hydrolase/deacetylase"/>
    <property type="match status" value="1"/>
</dbReference>
<dbReference type="PANTHER" id="PTHR47561">
    <property type="entry name" value="POLYSACCHARIDE DEACETYLASE FAMILY PROTEIN (AFU_ORTHOLOGUE AFUA_6G05030)"/>
    <property type="match status" value="1"/>
</dbReference>
<protein>
    <recommendedName>
        <fullName evidence="1">NodB homology domain-containing protein</fullName>
    </recommendedName>
</protein>
<name>A0A4P6K4J0_KTERU</name>